<evidence type="ECO:0000313" key="2">
    <source>
        <dbReference type="Proteomes" id="UP000004160"/>
    </source>
</evidence>
<reference evidence="1" key="1">
    <citation type="submission" date="2011-05" db="EMBL/GenBank/DDBJ databases">
        <title>The Genome Sequence of Fusobacterium sp. 11_3_2.</title>
        <authorList>
            <consortium name="The Broad Institute Genome Sequencing Platform"/>
            <person name="Earl A."/>
            <person name="Ward D."/>
            <person name="Feldgarden M."/>
            <person name="Gevers D."/>
            <person name="Sibley C.D."/>
            <person name="White A.P."/>
            <person name="Crowley S."/>
            <person name="Surette M."/>
            <person name="Strauss J.C."/>
            <person name="Ambrose C.E."/>
            <person name="Allen-Vercoe E."/>
            <person name="Young S.K."/>
            <person name="Zeng Q."/>
            <person name="Gargeya S."/>
            <person name="Fitzgerald M."/>
            <person name="Haas B."/>
            <person name="Abouelleil A."/>
            <person name="Alvarado L."/>
            <person name="Arachchi H.M."/>
            <person name="Berlin A."/>
            <person name="Brown A."/>
            <person name="Chapman S.B."/>
            <person name="Chen Z."/>
            <person name="Dunbar C."/>
            <person name="Freedman E."/>
            <person name="Gearin G."/>
            <person name="Gellesch M."/>
            <person name="Goldberg J."/>
            <person name="Griggs A."/>
            <person name="Gujja S."/>
            <person name="Heiman D."/>
            <person name="Howarth C."/>
            <person name="Larson L."/>
            <person name="Lui A."/>
            <person name="MacDonald P.J.P."/>
            <person name="Mehta T."/>
            <person name="Montmayeur A."/>
            <person name="Murphy C."/>
            <person name="Neiman D."/>
            <person name="Pearson M."/>
            <person name="Priest M."/>
            <person name="Roberts A."/>
            <person name="Saif S."/>
            <person name="Shea T."/>
            <person name="Shenoy N."/>
            <person name="Sisk P."/>
            <person name="Stolte C."/>
            <person name="Sykes S."/>
            <person name="Wortman J."/>
            <person name="Nusbaum C."/>
            <person name="Birren B."/>
        </authorList>
    </citation>
    <scope>NUCLEOTIDE SEQUENCE [LARGE SCALE GENOMIC DNA]</scope>
    <source>
        <strain evidence="1">11_3_2</strain>
    </source>
</reference>
<accession>F7L247</accession>
<dbReference type="EMBL" id="ACUO01000031">
    <property type="protein sequence ID" value="EGN65907.1"/>
    <property type="molecule type" value="Genomic_DNA"/>
</dbReference>
<name>F7L247_9FUSO</name>
<dbReference type="Proteomes" id="UP000004160">
    <property type="component" value="Unassembled WGS sequence"/>
</dbReference>
<evidence type="ECO:0000313" key="1">
    <source>
        <dbReference type="EMBL" id="EGN65907.1"/>
    </source>
</evidence>
<comment type="caution">
    <text evidence="1">The sequence shown here is derived from an EMBL/GenBank/DDBJ whole genome shotgun (WGS) entry which is preliminary data.</text>
</comment>
<gene>
    <name evidence="1" type="ORF">HMPREF0401_01920</name>
</gene>
<dbReference type="AlphaFoldDB" id="F7L247"/>
<proteinExistence type="predicted"/>
<organism evidence="1 2">
    <name type="scientific">Fusobacterium animalis 11_3_2</name>
    <dbReference type="NCBI Taxonomy" id="457403"/>
    <lineage>
        <taxon>Bacteria</taxon>
        <taxon>Fusobacteriati</taxon>
        <taxon>Fusobacteriota</taxon>
        <taxon>Fusobacteriia</taxon>
        <taxon>Fusobacteriales</taxon>
        <taxon>Fusobacteriaceae</taxon>
        <taxon>Fusobacterium</taxon>
    </lineage>
</organism>
<dbReference type="HOGENOM" id="CLU_3080218_0_0_0"/>
<protein>
    <submittedName>
        <fullName evidence="1">Uncharacterized protein</fullName>
    </submittedName>
</protein>
<sequence length="52" mass="6019">MNEVILEAINELVHLELLTDSEFAANVNFLLLRNLASNELFFTTFVFYIVIN</sequence>
<keyword evidence="2" id="KW-1185">Reference proteome</keyword>